<proteinExistence type="predicted"/>
<organism evidence="2 3">
    <name type="scientific">Vitis vinifera</name>
    <name type="common">Grape</name>
    <dbReference type="NCBI Taxonomy" id="29760"/>
    <lineage>
        <taxon>Eukaryota</taxon>
        <taxon>Viridiplantae</taxon>
        <taxon>Streptophyta</taxon>
        <taxon>Embryophyta</taxon>
        <taxon>Tracheophyta</taxon>
        <taxon>Spermatophyta</taxon>
        <taxon>Magnoliopsida</taxon>
        <taxon>eudicotyledons</taxon>
        <taxon>Gunneridae</taxon>
        <taxon>Pentapetalae</taxon>
        <taxon>rosids</taxon>
        <taxon>Vitales</taxon>
        <taxon>Vitaceae</taxon>
        <taxon>Viteae</taxon>
        <taxon>Vitis</taxon>
    </lineage>
</organism>
<sequence length="108" mass="12612">MYFLFQYLNITTVGVFATLFLSYCLLLWRSRAGGKCQPGFKFYDAGMQDLYQSAVLIIECRRHQAPPACILRRCRHASQGEVVLYDLRINLVIVLKNSFLRSIFENYF</sequence>
<gene>
    <name evidence="2" type="ordered locus">VIT_18s0001g11440</name>
</gene>
<dbReference type="AlphaFoldDB" id="E0CPE2"/>
<reference evidence="3" key="1">
    <citation type="journal article" date="2007" name="Nature">
        <title>The grapevine genome sequence suggests ancestral hexaploidization in major angiosperm phyla.</title>
        <authorList>
            <consortium name="The French-Italian Public Consortium for Grapevine Genome Characterization."/>
            <person name="Jaillon O."/>
            <person name="Aury J.-M."/>
            <person name="Noel B."/>
            <person name="Policriti A."/>
            <person name="Clepet C."/>
            <person name="Casagrande A."/>
            <person name="Choisne N."/>
            <person name="Aubourg S."/>
            <person name="Vitulo N."/>
            <person name="Jubin C."/>
            <person name="Vezzi A."/>
            <person name="Legeai F."/>
            <person name="Hugueney P."/>
            <person name="Dasilva C."/>
            <person name="Horner D."/>
            <person name="Mica E."/>
            <person name="Jublot D."/>
            <person name="Poulain J."/>
            <person name="Bruyere C."/>
            <person name="Billault A."/>
            <person name="Segurens B."/>
            <person name="Gouyvenoux M."/>
            <person name="Ugarte E."/>
            <person name="Cattonaro F."/>
            <person name="Anthouard V."/>
            <person name="Vico V."/>
            <person name="Del Fabbro C."/>
            <person name="Alaux M."/>
            <person name="Di Gaspero G."/>
            <person name="Dumas V."/>
            <person name="Felice N."/>
            <person name="Paillard S."/>
            <person name="Juman I."/>
            <person name="Moroldo M."/>
            <person name="Scalabrin S."/>
            <person name="Canaguier A."/>
            <person name="Le Clainche I."/>
            <person name="Malacrida G."/>
            <person name="Durand E."/>
            <person name="Pesole G."/>
            <person name="Laucou V."/>
            <person name="Chatelet P."/>
            <person name="Merdinoglu D."/>
            <person name="Delledonne M."/>
            <person name="Pezzotti M."/>
            <person name="Lecharny A."/>
            <person name="Scarpelli C."/>
            <person name="Artiguenave F."/>
            <person name="Pe M.E."/>
            <person name="Valle G."/>
            <person name="Morgante M."/>
            <person name="Caboche M."/>
            <person name="Adam-Blondon A.-F."/>
            <person name="Weissenbach J."/>
            <person name="Quetier F."/>
            <person name="Wincker P."/>
        </authorList>
    </citation>
    <scope>NUCLEOTIDE SEQUENCE [LARGE SCALE GENOMIC DNA]</scope>
    <source>
        <strain evidence="3">cv. Pinot noir / PN40024</strain>
    </source>
</reference>
<accession>E0CPE2</accession>
<dbReference type="Proteomes" id="UP000009183">
    <property type="component" value="Chromosome 18"/>
</dbReference>
<evidence type="ECO:0000256" key="1">
    <source>
        <dbReference type="SAM" id="Phobius"/>
    </source>
</evidence>
<dbReference type="InParanoid" id="E0CPE2"/>
<keyword evidence="1" id="KW-0472">Membrane</keyword>
<dbReference type="HOGENOM" id="CLU_2201863_0_0_1"/>
<evidence type="ECO:0000313" key="2">
    <source>
        <dbReference type="EMBL" id="CBI19599.3"/>
    </source>
</evidence>
<keyword evidence="1" id="KW-0812">Transmembrane</keyword>
<name>E0CPE2_VITVI</name>
<protein>
    <submittedName>
        <fullName evidence="2">Uncharacterized protein</fullName>
    </submittedName>
</protein>
<feature type="transmembrane region" description="Helical" evidence="1">
    <location>
        <begin position="6"/>
        <end position="28"/>
    </location>
</feature>
<keyword evidence="1" id="KW-1133">Transmembrane helix</keyword>
<keyword evidence="3" id="KW-1185">Reference proteome</keyword>
<dbReference type="PaxDb" id="29760-VIT_18s0001g11440.t01"/>
<dbReference type="EMBL" id="FN595227">
    <property type="protein sequence ID" value="CBI19599.3"/>
    <property type="molecule type" value="Genomic_DNA"/>
</dbReference>
<evidence type="ECO:0000313" key="3">
    <source>
        <dbReference type="Proteomes" id="UP000009183"/>
    </source>
</evidence>